<dbReference type="Proteomes" id="UP000827872">
    <property type="component" value="Linkage Group LG07"/>
</dbReference>
<keyword evidence="2" id="KW-1185">Reference proteome</keyword>
<protein>
    <submittedName>
        <fullName evidence="1">Uncharacterized protein</fullName>
    </submittedName>
</protein>
<evidence type="ECO:0000313" key="1">
    <source>
        <dbReference type="EMBL" id="KAH7994792.1"/>
    </source>
</evidence>
<gene>
    <name evidence="1" type="ORF">K3G42_015681</name>
</gene>
<accession>A0ACB8EQ94</accession>
<evidence type="ECO:0000313" key="2">
    <source>
        <dbReference type="Proteomes" id="UP000827872"/>
    </source>
</evidence>
<dbReference type="EMBL" id="CM037620">
    <property type="protein sequence ID" value="KAH7994792.1"/>
    <property type="molecule type" value="Genomic_DNA"/>
</dbReference>
<organism evidence="1 2">
    <name type="scientific">Sphaerodactylus townsendi</name>
    <dbReference type="NCBI Taxonomy" id="933632"/>
    <lineage>
        <taxon>Eukaryota</taxon>
        <taxon>Metazoa</taxon>
        <taxon>Chordata</taxon>
        <taxon>Craniata</taxon>
        <taxon>Vertebrata</taxon>
        <taxon>Euteleostomi</taxon>
        <taxon>Lepidosauria</taxon>
        <taxon>Squamata</taxon>
        <taxon>Bifurcata</taxon>
        <taxon>Gekkota</taxon>
        <taxon>Sphaerodactylidae</taxon>
        <taxon>Sphaerodactylus</taxon>
    </lineage>
</organism>
<comment type="caution">
    <text evidence="1">The sequence shown here is derived from an EMBL/GenBank/DDBJ whole genome shotgun (WGS) entry which is preliminary data.</text>
</comment>
<name>A0ACB8EQ94_9SAUR</name>
<sequence>MEHIHKELRMLNYKLDAVIKEQETKGLIECEVILATGTKLKQDNYAYPVALNATAQSGIRAKWSDRLDSKVKEILTQEMLDSLQRATETIDKQNDPIKMYENLIQDLKSRIFVNNNIGPKKSKPLSKPWFDYACKSAKHTLDDAFRKARMANENDKEFHPVGSQKRIQGTNYT</sequence>
<proteinExistence type="predicted"/>
<reference evidence="1" key="1">
    <citation type="submission" date="2021-08" db="EMBL/GenBank/DDBJ databases">
        <title>The first chromosome-level gecko genome reveals the dynamic sex chromosomes of Neotropical dwarf geckos (Sphaerodactylidae: Sphaerodactylus).</title>
        <authorList>
            <person name="Pinto B.J."/>
            <person name="Keating S.E."/>
            <person name="Gamble T."/>
        </authorList>
    </citation>
    <scope>NUCLEOTIDE SEQUENCE</scope>
    <source>
        <strain evidence="1">TG3544</strain>
    </source>
</reference>